<dbReference type="Proteomes" id="UP000659630">
    <property type="component" value="Unassembled WGS sequence"/>
</dbReference>
<keyword evidence="3" id="KW-1185">Reference proteome</keyword>
<sequence>MKLSASNIGWRAEEDGAVCETLRSLGFAGVEAAPTRICPDRPYDHPEAAAAFAQALRQRYGFAVPSLQSIWFGRTEQVFGAVQEQQELLDYTRAAVEFAAAAGCPSLVFGCPKNRSVPPDKRPEDAAPFFREIGRYAAKRGVVLALEANPPLYNTNFLNRTADAVAYARFLDSPGIAVNLDFGTILQNGEGLKAAADGLALVSHIHISEPGLAPVERRPLHGELAALLRDRGYGGYVSLETKTTEAAAIGRMAAYLAEVFA</sequence>
<comment type="caution">
    <text evidence="2">The sequence shown here is derived from an EMBL/GenBank/DDBJ whole genome shotgun (WGS) entry which is preliminary data.</text>
</comment>
<dbReference type="InterPro" id="IPR013022">
    <property type="entry name" value="Xyl_isomerase-like_TIM-brl"/>
</dbReference>
<dbReference type="AlphaFoldDB" id="A0A923I6Z3"/>
<dbReference type="EMBL" id="JACONZ010000002">
    <property type="protein sequence ID" value="MBC5581431.1"/>
    <property type="molecule type" value="Genomic_DNA"/>
</dbReference>
<evidence type="ECO:0000313" key="2">
    <source>
        <dbReference type="EMBL" id="MBC5581431.1"/>
    </source>
</evidence>
<protein>
    <submittedName>
        <fullName evidence="2">Sugar phosphate isomerase/epimerase</fullName>
    </submittedName>
</protein>
<organism evidence="2 3">
    <name type="scientific">Anaerofilum hominis</name>
    <dbReference type="NCBI Taxonomy" id="2763016"/>
    <lineage>
        <taxon>Bacteria</taxon>
        <taxon>Bacillati</taxon>
        <taxon>Bacillota</taxon>
        <taxon>Clostridia</taxon>
        <taxon>Eubacteriales</taxon>
        <taxon>Oscillospiraceae</taxon>
        <taxon>Anaerofilum</taxon>
    </lineage>
</organism>
<evidence type="ECO:0000313" key="3">
    <source>
        <dbReference type="Proteomes" id="UP000659630"/>
    </source>
</evidence>
<dbReference type="SUPFAM" id="SSF51658">
    <property type="entry name" value="Xylose isomerase-like"/>
    <property type="match status" value="1"/>
</dbReference>
<keyword evidence="2" id="KW-0413">Isomerase</keyword>
<dbReference type="GO" id="GO:0016853">
    <property type="term" value="F:isomerase activity"/>
    <property type="evidence" value="ECO:0007669"/>
    <property type="project" value="UniProtKB-KW"/>
</dbReference>
<reference evidence="2" key="1">
    <citation type="submission" date="2020-08" db="EMBL/GenBank/DDBJ databases">
        <title>Genome public.</title>
        <authorList>
            <person name="Liu C."/>
            <person name="Sun Q."/>
        </authorList>
    </citation>
    <scope>NUCLEOTIDE SEQUENCE</scope>
    <source>
        <strain evidence="2">BX8</strain>
    </source>
</reference>
<dbReference type="Pfam" id="PF01261">
    <property type="entry name" value="AP_endonuc_2"/>
    <property type="match status" value="1"/>
</dbReference>
<dbReference type="Gene3D" id="3.20.20.150">
    <property type="entry name" value="Divalent-metal-dependent TIM barrel enzymes"/>
    <property type="match status" value="1"/>
</dbReference>
<feature type="domain" description="Xylose isomerase-like TIM barrel" evidence="1">
    <location>
        <begin position="21"/>
        <end position="250"/>
    </location>
</feature>
<dbReference type="PANTHER" id="PTHR12110:SF53">
    <property type="entry name" value="BLR5974 PROTEIN"/>
    <property type="match status" value="1"/>
</dbReference>
<dbReference type="InterPro" id="IPR050312">
    <property type="entry name" value="IolE/XylAMocC-like"/>
</dbReference>
<evidence type="ECO:0000259" key="1">
    <source>
        <dbReference type="Pfam" id="PF01261"/>
    </source>
</evidence>
<dbReference type="InterPro" id="IPR036237">
    <property type="entry name" value="Xyl_isomerase-like_sf"/>
</dbReference>
<accession>A0A923I6Z3</accession>
<name>A0A923I6Z3_9FIRM</name>
<dbReference type="PANTHER" id="PTHR12110">
    <property type="entry name" value="HYDROXYPYRUVATE ISOMERASE"/>
    <property type="match status" value="1"/>
</dbReference>
<dbReference type="RefSeq" id="WP_186887785.1">
    <property type="nucleotide sequence ID" value="NZ_JACONZ010000002.1"/>
</dbReference>
<gene>
    <name evidence="2" type="ORF">H8S23_07895</name>
</gene>
<proteinExistence type="predicted"/>